<dbReference type="GO" id="GO:0005993">
    <property type="term" value="P:trehalose catabolic process"/>
    <property type="evidence" value="ECO:0007669"/>
    <property type="project" value="TreeGrafter"/>
</dbReference>
<dbReference type="AlphaFoldDB" id="A0A1W9ZSH2"/>
<evidence type="ECO:0000313" key="4">
    <source>
        <dbReference type="Proteomes" id="UP000192707"/>
    </source>
</evidence>
<organism evidence="3 4">
    <name type="scientific">Mycobacterium arosiense ATCC BAA-1401 = DSM 45069</name>
    <dbReference type="NCBI Taxonomy" id="1265311"/>
    <lineage>
        <taxon>Bacteria</taxon>
        <taxon>Bacillati</taxon>
        <taxon>Actinomycetota</taxon>
        <taxon>Actinomycetes</taxon>
        <taxon>Mycobacteriales</taxon>
        <taxon>Mycobacteriaceae</taxon>
        <taxon>Mycobacterium</taxon>
        <taxon>Mycobacterium avium complex (MAC)</taxon>
    </lineage>
</organism>
<dbReference type="GO" id="GO:0015927">
    <property type="term" value="F:trehalase activity"/>
    <property type="evidence" value="ECO:0007669"/>
    <property type="project" value="TreeGrafter"/>
</dbReference>
<dbReference type="InterPro" id="IPR012341">
    <property type="entry name" value="6hp_glycosidase-like_sf"/>
</dbReference>
<dbReference type="PANTHER" id="PTHR31616:SF10">
    <property type="entry name" value="TREHALASE"/>
    <property type="match status" value="1"/>
</dbReference>
<dbReference type="EMBL" id="MVHG01000002">
    <property type="protein sequence ID" value="ORA20615.1"/>
    <property type="molecule type" value="Genomic_DNA"/>
</dbReference>
<feature type="domain" description="Trehalase-like N-terminal" evidence="2">
    <location>
        <begin position="19"/>
        <end position="137"/>
    </location>
</feature>
<comment type="caution">
    <text evidence="3">The sequence shown here is derived from an EMBL/GenBank/DDBJ whole genome shotgun (WGS) entry which is preliminary data.</text>
</comment>
<protein>
    <submittedName>
        <fullName evidence="3">Glycoside hydrolase</fullName>
    </submittedName>
</protein>
<dbReference type="Gene3D" id="1.50.10.10">
    <property type="match status" value="1"/>
</dbReference>
<evidence type="ECO:0000259" key="1">
    <source>
        <dbReference type="Pfam" id="PF00723"/>
    </source>
</evidence>
<dbReference type="OrthoDB" id="3902805at2"/>
<dbReference type="Pfam" id="PF19291">
    <property type="entry name" value="TREH_N"/>
    <property type="match status" value="1"/>
</dbReference>
<dbReference type="Pfam" id="PF00723">
    <property type="entry name" value="Glyco_hydro_15"/>
    <property type="match status" value="1"/>
</dbReference>
<reference evidence="3 4" key="1">
    <citation type="submission" date="2016-12" db="EMBL/GenBank/DDBJ databases">
        <title>The new phylogeny of genus Mycobacterium.</title>
        <authorList>
            <person name="Tortoli E."/>
            <person name="Trovato A."/>
            <person name="Cirillo D.M."/>
        </authorList>
    </citation>
    <scope>NUCLEOTIDE SEQUENCE [LARGE SCALE GENOMIC DNA]</scope>
    <source>
        <strain evidence="3 4">DSM 45069</strain>
    </source>
</reference>
<evidence type="ECO:0000259" key="2">
    <source>
        <dbReference type="Pfam" id="PF19291"/>
    </source>
</evidence>
<dbReference type="SUPFAM" id="SSF48208">
    <property type="entry name" value="Six-hairpin glycosidases"/>
    <property type="match status" value="1"/>
</dbReference>
<dbReference type="RefSeq" id="WP_083062758.1">
    <property type="nucleotide sequence ID" value="NZ_MVHG01000002.1"/>
</dbReference>
<sequence length="596" mass="65038">MAEKTIDVKTAYAPRVLREYALLADGERGALIGPQGDIAWMCAPHWDSDAVFSNLIGGGGVYAITPTDVRHVWGGYYEPGTLIWRNRWITRDGTVECREALAFPGDPDRVVLLRRLAVCRGTARVRVLLAPGAGFGKHGLGRPSCEGGVWSGRSGRLRWRWSANCQARTNKAAHDDSELLTCEITLEEGGRHDLVLELSERALPNRPPDPDPAWDATAAAWRRSVPRLNCTIAPRDGSHSYAVLRGLTSSGGGMVAAATMSLPERAHTNQNYDYRYAWIRDQVYAGMAAAAVGTTELLDRAVEFVGARLLDDGPDLKPAYTVTGGAVPGEETLYLPGYPGGSDKVGNWVNQQFQLDVFGEALQLLAKAGEADRLDAEGWRAAQTAIGVIEKRWREPDAGVWEIEDEHWTQSRLACVAGLRAIAKLAGAGPEVSTCAALADAILADTASSSLHPHGYWQRSPRLTGVDASLLLPPVRGAVPADDPRTRATLDAVRRELTEDGFVYRFRHDERDLGEAEGAFLLCGFMMALAEDQLGHGHCAMRWFERNRAACGPPGLFCEEYDVRQRQLRGNLPQAFAHALMLECTAILTDDDAHPE</sequence>
<feature type="domain" description="GH15-like" evidence="1">
    <location>
        <begin position="251"/>
        <end position="584"/>
    </location>
</feature>
<dbReference type="InterPro" id="IPR008928">
    <property type="entry name" value="6-hairpin_glycosidase_sf"/>
</dbReference>
<evidence type="ECO:0000313" key="3">
    <source>
        <dbReference type="EMBL" id="ORA20615.1"/>
    </source>
</evidence>
<dbReference type="Proteomes" id="UP000192707">
    <property type="component" value="Unassembled WGS sequence"/>
</dbReference>
<dbReference type="InterPro" id="IPR045582">
    <property type="entry name" value="Trehalase-like_N"/>
</dbReference>
<keyword evidence="3" id="KW-0378">Hydrolase</keyword>
<gene>
    <name evidence="3" type="ORF">BST14_01090</name>
</gene>
<dbReference type="InterPro" id="IPR011613">
    <property type="entry name" value="GH15-like"/>
</dbReference>
<proteinExistence type="predicted"/>
<keyword evidence="4" id="KW-1185">Reference proteome</keyword>
<accession>A0A1W9ZSH2</accession>
<dbReference type="PANTHER" id="PTHR31616">
    <property type="entry name" value="TREHALASE"/>
    <property type="match status" value="1"/>
</dbReference>
<name>A0A1W9ZSH2_MYCAI</name>